<name>A0A6G8ZZ67_9BRAD</name>
<gene>
    <name evidence="2" type="ORF">HAV00_04255</name>
</gene>
<accession>A0A6G8ZZ67</accession>
<feature type="transmembrane region" description="Helical" evidence="1">
    <location>
        <begin position="53"/>
        <end position="75"/>
    </location>
</feature>
<evidence type="ECO:0000313" key="2">
    <source>
        <dbReference type="EMBL" id="QIP05512.1"/>
    </source>
</evidence>
<dbReference type="AlphaFoldDB" id="A0A6G8ZZ67"/>
<organism evidence="2 3">
    <name type="scientific">Bradyrhizobium symbiodeficiens</name>
    <dbReference type="NCBI Taxonomy" id="1404367"/>
    <lineage>
        <taxon>Bacteria</taxon>
        <taxon>Pseudomonadati</taxon>
        <taxon>Pseudomonadota</taxon>
        <taxon>Alphaproteobacteria</taxon>
        <taxon>Hyphomicrobiales</taxon>
        <taxon>Nitrobacteraceae</taxon>
        <taxon>Bradyrhizobium</taxon>
    </lineage>
</organism>
<dbReference type="RefSeq" id="WP_166466852.1">
    <property type="nucleotide sequence ID" value="NZ_CP050066.2"/>
</dbReference>
<keyword evidence="1" id="KW-0472">Membrane</keyword>
<reference evidence="2 3" key="1">
    <citation type="journal article" date="2020" name="Int. J. Syst. Evol. Microbiol.">
        <title>Description and complete genome sequences of Bradyrhizobium symbiodeficiens sp. nov., a non-symbiotic bacterium associated with legumes native to Canada.</title>
        <authorList>
            <person name="Bromfield E.S.P."/>
            <person name="Cloutier S."/>
            <person name="Nguyen H.D.T."/>
        </authorList>
    </citation>
    <scope>NUCLEOTIDE SEQUENCE [LARGE SCALE GENOMIC DNA]</scope>
    <source>
        <strain evidence="2 3">101S1MB</strain>
    </source>
</reference>
<dbReference type="Proteomes" id="UP000500895">
    <property type="component" value="Chromosome"/>
</dbReference>
<keyword evidence="1" id="KW-0812">Transmembrane</keyword>
<feature type="transmembrane region" description="Helical" evidence="1">
    <location>
        <begin position="21"/>
        <end position="41"/>
    </location>
</feature>
<proteinExistence type="predicted"/>
<sequence>MTALAIGTMLIGMVLGTRFRVVILPPVIVAGSAALAFYAMLTGVSTWNAMQFIIVFVTVLQLGYACTALVVASVFHGGEKDDSAGEKSETVRLVWKRSPVRHDLN</sequence>
<dbReference type="EMBL" id="CP050066">
    <property type="protein sequence ID" value="QIP05512.1"/>
    <property type="molecule type" value="Genomic_DNA"/>
</dbReference>
<keyword evidence="1" id="KW-1133">Transmembrane helix</keyword>
<protein>
    <submittedName>
        <fullName evidence="2">Uncharacterized protein</fullName>
    </submittedName>
</protein>
<evidence type="ECO:0000313" key="3">
    <source>
        <dbReference type="Proteomes" id="UP000500895"/>
    </source>
</evidence>
<evidence type="ECO:0000256" key="1">
    <source>
        <dbReference type="SAM" id="Phobius"/>
    </source>
</evidence>